<dbReference type="Proteomes" id="UP001620645">
    <property type="component" value="Unassembled WGS sequence"/>
</dbReference>
<dbReference type="InterPro" id="IPR009069">
    <property type="entry name" value="Cys_alpha_HP_mot_SF"/>
</dbReference>
<evidence type="ECO:0000313" key="1">
    <source>
        <dbReference type="EMBL" id="KAL3092409.1"/>
    </source>
</evidence>
<keyword evidence="2" id="KW-1185">Reference proteome</keyword>
<accession>A0ABD2JPK0</accession>
<sequence length="163" mass="19180">MHLTQKLQKIAKPLQPRKYPFVELVPLMGKNHLDTVSERVRGIHPCVEERHNLFACLKKWDYDDMKCTKFSDSLFSCMESNKKIVAAHNEQRIKGEQPLHIADEGSSVKAEASNILQADIDRLFRKWKQPELGTIQTKVMKRRGHMPYYVDYFHRKNMKGWRA</sequence>
<name>A0ABD2JPK0_HETSC</name>
<comment type="caution">
    <text evidence="1">The sequence shown here is derived from an EMBL/GenBank/DDBJ whole genome shotgun (WGS) entry which is preliminary data.</text>
</comment>
<reference evidence="1 2" key="1">
    <citation type="submission" date="2024-10" db="EMBL/GenBank/DDBJ databases">
        <authorList>
            <person name="Kim D."/>
        </authorList>
    </citation>
    <scope>NUCLEOTIDE SEQUENCE [LARGE SCALE GENOMIC DNA]</scope>
    <source>
        <strain evidence="1">Taebaek</strain>
    </source>
</reference>
<evidence type="ECO:0008006" key="3">
    <source>
        <dbReference type="Google" id="ProtNLM"/>
    </source>
</evidence>
<dbReference type="SUPFAM" id="SSF47072">
    <property type="entry name" value="Cysteine alpha-hairpin motif"/>
    <property type="match status" value="1"/>
</dbReference>
<protein>
    <recommendedName>
        <fullName evidence="3">CHCH domain-containing protein</fullName>
    </recommendedName>
</protein>
<gene>
    <name evidence="1" type="ORF">niasHS_007618</name>
</gene>
<dbReference type="EMBL" id="JBICCN010000118">
    <property type="protein sequence ID" value="KAL3092409.1"/>
    <property type="molecule type" value="Genomic_DNA"/>
</dbReference>
<proteinExistence type="predicted"/>
<dbReference type="AlphaFoldDB" id="A0ABD2JPK0"/>
<dbReference type="PROSITE" id="PS51808">
    <property type="entry name" value="CHCH"/>
    <property type="match status" value="1"/>
</dbReference>
<evidence type="ECO:0000313" key="2">
    <source>
        <dbReference type="Proteomes" id="UP001620645"/>
    </source>
</evidence>
<organism evidence="1 2">
    <name type="scientific">Heterodera schachtii</name>
    <name type="common">Sugarbeet cyst nematode worm</name>
    <name type="synonym">Tylenchus schachtii</name>
    <dbReference type="NCBI Taxonomy" id="97005"/>
    <lineage>
        <taxon>Eukaryota</taxon>
        <taxon>Metazoa</taxon>
        <taxon>Ecdysozoa</taxon>
        <taxon>Nematoda</taxon>
        <taxon>Chromadorea</taxon>
        <taxon>Rhabditida</taxon>
        <taxon>Tylenchina</taxon>
        <taxon>Tylenchomorpha</taxon>
        <taxon>Tylenchoidea</taxon>
        <taxon>Heteroderidae</taxon>
        <taxon>Heteroderinae</taxon>
        <taxon>Heterodera</taxon>
    </lineage>
</organism>